<sequence>MFFSGYGNALTISDALTDAQRKQWSKTLNFPDYCKNGEYEWLDSPGTPFIYFKKIDQNRTLVYNVCERYAYQDGVNVFVYDNRNNSARLITFPTLVLFEIPGIYTNDNDLADSVATGAYEVELKHRIIQRGIDVLPNDRITVINHYSGTGTCGTFTTYSIKKHIAEILEARARIDCNNDQHDEARWPVYKLSCPEGKQNHNCMVTGDEID</sequence>
<evidence type="ECO:0000313" key="1">
    <source>
        <dbReference type="EMBL" id="VAW60434.1"/>
    </source>
</evidence>
<organism evidence="1">
    <name type="scientific">hydrothermal vent metagenome</name>
    <dbReference type="NCBI Taxonomy" id="652676"/>
    <lineage>
        <taxon>unclassified sequences</taxon>
        <taxon>metagenomes</taxon>
        <taxon>ecological metagenomes</taxon>
    </lineage>
</organism>
<name>A0A3B0XW32_9ZZZZ</name>
<dbReference type="EMBL" id="UOFG01000124">
    <property type="protein sequence ID" value="VAW60434.1"/>
    <property type="molecule type" value="Genomic_DNA"/>
</dbReference>
<accession>A0A3B0XW32</accession>
<proteinExistence type="predicted"/>
<dbReference type="AlphaFoldDB" id="A0A3B0XW32"/>
<gene>
    <name evidence="1" type="ORF">MNBD_GAMMA11-3405</name>
</gene>
<protein>
    <submittedName>
        <fullName evidence="1">Uncharacterized protein</fullName>
    </submittedName>
</protein>
<reference evidence="1" key="1">
    <citation type="submission" date="2018-06" db="EMBL/GenBank/DDBJ databases">
        <authorList>
            <person name="Zhirakovskaya E."/>
        </authorList>
    </citation>
    <scope>NUCLEOTIDE SEQUENCE</scope>
</reference>